<dbReference type="InterPro" id="IPR010071">
    <property type="entry name" value="AA_adenyl_dom"/>
</dbReference>
<keyword evidence="3" id="KW-0596">Phosphopantetheine</keyword>
<dbReference type="SUPFAM" id="SSF56801">
    <property type="entry name" value="Acetyl-CoA synthetase-like"/>
    <property type="match status" value="1"/>
</dbReference>
<dbReference type="PROSITE" id="PS00455">
    <property type="entry name" value="AMP_BINDING"/>
    <property type="match status" value="1"/>
</dbReference>
<feature type="domain" description="Carrier" evidence="5">
    <location>
        <begin position="590"/>
        <end position="664"/>
    </location>
</feature>
<dbReference type="OrthoDB" id="4506464at2"/>
<dbReference type="InterPro" id="IPR010080">
    <property type="entry name" value="Thioester_reductase-like_dom"/>
</dbReference>
<dbReference type="GO" id="GO:0044550">
    <property type="term" value="P:secondary metabolite biosynthetic process"/>
    <property type="evidence" value="ECO:0007669"/>
    <property type="project" value="UniProtKB-ARBA"/>
</dbReference>
<dbReference type="InterPro" id="IPR013120">
    <property type="entry name" value="FAR_NAD-bd"/>
</dbReference>
<dbReference type="Gene3D" id="3.40.50.12780">
    <property type="entry name" value="N-terminal domain of ligase-like"/>
    <property type="match status" value="1"/>
</dbReference>
<evidence type="ECO:0000313" key="7">
    <source>
        <dbReference type="Proteomes" id="UP000193247"/>
    </source>
</evidence>
<evidence type="ECO:0000313" key="6">
    <source>
        <dbReference type="EMBL" id="OSC42714.1"/>
    </source>
</evidence>
<dbReference type="Pfam" id="PF00501">
    <property type="entry name" value="AMP-binding"/>
    <property type="match status" value="1"/>
</dbReference>
<dbReference type="FunFam" id="3.40.50.980:FF:000001">
    <property type="entry name" value="Non-ribosomal peptide synthetase"/>
    <property type="match status" value="1"/>
</dbReference>
<dbReference type="PIRSF" id="PIRSF001617">
    <property type="entry name" value="Alpha-AR"/>
    <property type="match status" value="1"/>
</dbReference>
<dbReference type="Pfam" id="PF00550">
    <property type="entry name" value="PP-binding"/>
    <property type="match status" value="1"/>
</dbReference>
<dbReference type="AlphaFoldDB" id="A0A1X2LZQ0"/>
<organism evidence="6 7">
    <name type="scientific">Mycobacterium decipiens</name>
    <dbReference type="NCBI Taxonomy" id="1430326"/>
    <lineage>
        <taxon>Bacteria</taxon>
        <taxon>Bacillati</taxon>
        <taxon>Actinomycetota</taxon>
        <taxon>Actinomycetes</taxon>
        <taxon>Mycobacteriales</taxon>
        <taxon>Mycobacteriaceae</taxon>
        <taxon>Mycobacterium</taxon>
    </lineage>
</organism>
<dbReference type="Gene3D" id="3.40.50.720">
    <property type="entry name" value="NAD(P)-binding Rossmann-like Domain"/>
    <property type="match status" value="1"/>
</dbReference>
<dbReference type="NCBIfam" id="TIGR01733">
    <property type="entry name" value="AA-adenyl-dom"/>
    <property type="match status" value="1"/>
</dbReference>
<dbReference type="Proteomes" id="UP000193247">
    <property type="component" value="Unassembled WGS sequence"/>
</dbReference>
<keyword evidence="4" id="KW-0597">Phosphoprotein</keyword>
<dbReference type="Gene3D" id="3.40.50.1820">
    <property type="entry name" value="alpha/beta hydrolase"/>
    <property type="match status" value="1"/>
</dbReference>
<dbReference type="PROSITE" id="PS50075">
    <property type="entry name" value="CARRIER"/>
    <property type="match status" value="1"/>
</dbReference>
<reference evidence="6 7" key="1">
    <citation type="submission" date="2017-04" db="EMBL/GenBank/DDBJ databases">
        <title>The new phylogeny of genus Mycobacterium.</title>
        <authorList>
            <person name="Tortoli E."/>
            <person name="Trovato A."/>
            <person name="Cirillo D.M."/>
        </authorList>
    </citation>
    <scope>NUCLEOTIDE SEQUENCE [LARGE SCALE GENOMIC DNA]</scope>
    <source>
        <strain evidence="6 7">TBL 1200985</strain>
    </source>
</reference>
<dbReference type="InterPro" id="IPR000873">
    <property type="entry name" value="AMP-dep_synth/lig_dom"/>
</dbReference>
<dbReference type="GO" id="GO:0043041">
    <property type="term" value="P:amino acid activation for nonribosomal peptide biosynthetic process"/>
    <property type="evidence" value="ECO:0007669"/>
    <property type="project" value="UniProtKB-ARBA"/>
</dbReference>
<evidence type="ECO:0000256" key="3">
    <source>
        <dbReference type="ARBA" id="ARBA00022450"/>
    </source>
</evidence>
<proteinExistence type="inferred from homology"/>
<comment type="cofactor">
    <cofactor evidence="1">
        <name>pantetheine 4'-phosphate</name>
        <dbReference type="ChEBI" id="CHEBI:47942"/>
    </cofactor>
</comment>
<dbReference type="FunFam" id="1.10.1200.10:FF:000005">
    <property type="entry name" value="Nonribosomal peptide synthetase 1"/>
    <property type="match status" value="1"/>
</dbReference>
<protein>
    <recommendedName>
        <fullName evidence="5">Carrier domain-containing protein</fullName>
    </recommendedName>
</protein>
<dbReference type="InterPro" id="IPR020459">
    <property type="entry name" value="AMP-binding"/>
</dbReference>
<dbReference type="FunFam" id="3.30.300.30:FF:000010">
    <property type="entry name" value="Enterobactin synthetase component F"/>
    <property type="match status" value="1"/>
</dbReference>
<evidence type="ECO:0000256" key="4">
    <source>
        <dbReference type="ARBA" id="ARBA00022553"/>
    </source>
</evidence>
<dbReference type="InterPro" id="IPR042099">
    <property type="entry name" value="ANL_N_sf"/>
</dbReference>
<keyword evidence="7" id="KW-1185">Reference proteome</keyword>
<dbReference type="InterPro" id="IPR020845">
    <property type="entry name" value="AMP-binding_CS"/>
</dbReference>
<dbReference type="PANTHER" id="PTHR44845:SF6">
    <property type="entry name" value="BETA-ALANINE-ACTIVATING ENZYME"/>
    <property type="match status" value="1"/>
</dbReference>
<dbReference type="CDD" id="cd05235">
    <property type="entry name" value="SDR_e1"/>
    <property type="match status" value="1"/>
</dbReference>
<evidence type="ECO:0000256" key="2">
    <source>
        <dbReference type="ARBA" id="ARBA00006432"/>
    </source>
</evidence>
<name>A0A1X2LZQ0_9MYCO</name>
<gene>
    <name evidence="6" type="ORF">B8W66_04055</name>
</gene>
<dbReference type="InterPro" id="IPR009081">
    <property type="entry name" value="PP-bd_ACP"/>
</dbReference>
<comment type="caution">
    <text evidence="6">The sequence shown here is derived from an EMBL/GenBank/DDBJ whole genome shotgun (WGS) entry which is preliminary data.</text>
</comment>
<dbReference type="PRINTS" id="PR00154">
    <property type="entry name" value="AMPBINDING"/>
</dbReference>
<evidence type="ECO:0000256" key="1">
    <source>
        <dbReference type="ARBA" id="ARBA00001957"/>
    </source>
</evidence>
<dbReference type="RefSeq" id="WP_085323722.1">
    <property type="nucleotide sequence ID" value="NZ_NCXP01000002.1"/>
</dbReference>
<dbReference type="InterPro" id="IPR036291">
    <property type="entry name" value="NAD(P)-bd_dom_sf"/>
</dbReference>
<dbReference type="PANTHER" id="PTHR44845">
    <property type="entry name" value="CARRIER DOMAIN-CONTAINING PROTEIN"/>
    <property type="match status" value="1"/>
</dbReference>
<evidence type="ECO:0000259" key="5">
    <source>
        <dbReference type="PROSITE" id="PS50075"/>
    </source>
</evidence>
<dbReference type="Gene3D" id="3.30.300.30">
    <property type="match status" value="1"/>
</dbReference>
<comment type="similarity">
    <text evidence="2">Belongs to the ATP-dependent AMP-binding enzyme family.</text>
</comment>
<dbReference type="Pfam" id="PF07993">
    <property type="entry name" value="NAD_binding_4"/>
    <property type="match status" value="1"/>
</dbReference>
<dbReference type="InterPro" id="IPR025110">
    <property type="entry name" value="AMP-bd_C"/>
</dbReference>
<dbReference type="NCBIfam" id="TIGR01746">
    <property type="entry name" value="Thioester-redct"/>
    <property type="match status" value="1"/>
</dbReference>
<dbReference type="InterPro" id="IPR045851">
    <property type="entry name" value="AMP-bd_C_sf"/>
</dbReference>
<dbReference type="SUPFAM" id="SSF47336">
    <property type="entry name" value="ACP-like"/>
    <property type="match status" value="1"/>
</dbReference>
<sequence>MSVNSLDDDNDSFHVLANAEEQHVLCPGKAPTGGTRQMSANGVCVDVQTAQTHGVRSAAEQPVRSDAARRLSSASSLDGAAHSYLRQWGNAAVLAGAVPRATIPQLFSAQVARTPHAPALTYTDTTLTYHQLEQAADRLAHLLAAQGVGPGQVVALLFARSAHAVVAILAVLKTGAAYLPIDPAHPDTRIGFMIADADPAVALTTTDLRPQLDHYDLTVIDINGPAITTPTHPTPPTAEDIAYIIYTSGTTGTPKGVAITHQNVTQLLASLGDDLAGTRGKVWSQCHSHSFDFSVWEIWAALLHGGRLVVVPETVTRCPADLHQLLVAEHVNVLSQTPTAAAVLPPDGLESVTLVVGGEACPADLVDRWAPGRVMINAYGPTETMMCVSMSAPLAPQSGIPPIGSPVAGAALFVLDAKLQPVPAGVAGELYAAGAGVGYGYVRRAGLTAARFVACPFGGFGARMYRTGDVVCWGPDGQLDYVGRADQQVKIRGYRIEPAEIEALLAGIPGVDRAVVTARAGTTGDTRLVAYVTGSADVAGLRAQLADRLPPHMVPVAVVQLHAMPMTVNGKLDTDALPAPQYADTGQYRAPTTPTEEILAGIYAQVLGVGRVGVDESFFDLGGDSMLSIQVQERARAAGVTLTQRDILAEPTVAGAARLTTQPNASAADSGGELPSVLSLSTLLHETFGVDVPLSVIASPSSDLQTLAGYIEGRRKPGAGRPGFASVHGNHTKLHASDLTLDKFIDAPTLVAARDLPRSWGKARTVLLTGATGFLGRYLALEWLRRMDAVEGTLICLVRGKSDQDARRRLDNTFDGGDLELLHHYQELATDHLEVIAGDKGEPTLGMNQQTWQRLAESVDLIVDPAALVHHVLPYSQLFGPNVVGTAELIRLALTTRLKPYAYVSSGSVGDQVYPSVFTEDADIRLISPTRRVDDSYGNGYANSKWAGEVLLREATDQFDLPVTVFRCDMILADTTYSGQLNLPDVFTRLILSLVATGIAPGSFYQLDENGSRKRAHYDGLPVEFVAEAITTLGAQVADGLRTYHVMNPHDDGIGLDEYVDWLIDAGYPIQRIPDYGDWLQQFEARLVGLPEQQRQYSLLRLLDQHRKPTEPICGSVASAERFHAAVREAKIGPDSDIPQISAPVIIKYATNLQRLGLL</sequence>
<dbReference type="InterPro" id="IPR036736">
    <property type="entry name" value="ACP-like_sf"/>
</dbReference>
<dbReference type="EMBL" id="NCXP01000002">
    <property type="protein sequence ID" value="OSC42714.1"/>
    <property type="molecule type" value="Genomic_DNA"/>
</dbReference>
<dbReference type="STRING" id="1430326.B8W66_04055"/>
<accession>A0A1X2LZQ0</accession>
<dbReference type="SUPFAM" id="SSF51735">
    <property type="entry name" value="NAD(P)-binding Rossmann-fold domains"/>
    <property type="match status" value="1"/>
</dbReference>
<dbReference type="FunFam" id="3.40.50.12780:FF:000012">
    <property type="entry name" value="Non-ribosomal peptide synthetase"/>
    <property type="match status" value="1"/>
</dbReference>
<dbReference type="Pfam" id="PF13193">
    <property type="entry name" value="AMP-binding_C"/>
    <property type="match status" value="1"/>
</dbReference>
<dbReference type="InterPro" id="IPR029058">
    <property type="entry name" value="AB_hydrolase_fold"/>
</dbReference>